<evidence type="ECO:0000313" key="6">
    <source>
        <dbReference type="EMBL" id="VEG52731.1"/>
    </source>
</evidence>
<evidence type="ECO:0000256" key="4">
    <source>
        <dbReference type="PROSITE-ProRule" id="PRU00335"/>
    </source>
</evidence>
<dbReference type="InterPro" id="IPR050109">
    <property type="entry name" value="HTH-type_TetR-like_transc_reg"/>
</dbReference>
<evidence type="ECO:0000256" key="2">
    <source>
        <dbReference type="ARBA" id="ARBA00023125"/>
    </source>
</evidence>
<dbReference type="PRINTS" id="PR00455">
    <property type="entry name" value="HTHTETR"/>
</dbReference>
<dbReference type="PANTHER" id="PTHR30055">
    <property type="entry name" value="HTH-TYPE TRANSCRIPTIONAL REGULATOR RUTR"/>
    <property type="match status" value="1"/>
</dbReference>
<dbReference type="OrthoDB" id="4143918at2"/>
<dbReference type="Pfam" id="PF17754">
    <property type="entry name" value="TetR_C_14"/>
    <property type="match status" value="1"/>
</dbReference>
<name>A0A448IJV1_MYCAU</name>
<dbReference type="GO" id="GO:0000976">
    <property type="term" value="F:transcription cis-regulatory region binding"/>
    <property type="evidence" value="ECO:0007669"/>
    <property type="project" value="TreeGrafter"/>
</dbReference>
<gene>
    <name evidence="6" type="primary">rutR_1</name>
    <name evidence="6" type="ORF">NCTC10437_01602</name>
</gene>
<dbReference type="InterPro" id="IPR009057">
    <property type="entry name" value="Homeodomain-like_sf"/>
</dbReference>
<dbReference type="EMBL" id="LR134356">
    <property type="protein sequence ID" value="VEG52731.1"/>
    <property type="molecule type" value="Genomic_DNA"/>
</dbReference>
<dbReference type="InterPro" id="IPR041347">
    <property type="entry name" value="MftR_C"/>
</dbReference>
<dbReference type="PROSITE" id="PS50977">
    <property type="entry name" value="HTH_TETR_2"/>
    <property type="match status" value="1"/>
</dbReference>
<dbReference type="Gene3D" id="1.10.357.10">
    <property type="entry name" value="Tetracycline Repressor, domain 2"/>
    <property type="match status" value="1"/>
</dbReference>
<dbReference type="Gene3D" id="1.10.10.60">
    <property type="entry name" value="Homeodomain-like"/>
    <property type="match status" value="1"/>
</dbReference>
<organism evidence="6 7">
    <name type="scientific">Mycolicibacterium aurum</name>
    <name type="common">Mycobacterium aurum</name>
    <dbReference type="NCBI Taxonomy" id="1791"/>
    <lineage>
        <taxon>Bacteria</taxon>
        <taxon>Bacillati</taxon>
        <taxon>Actinomycetota</taxon>
        <taxon>Actinomycetes</taxon>
        <taxon>Mycobacteriales</taxon>
        <taxon>Mycobacteriaceae</taxon>
        <taxon>Mycolicibacterium</taxon>
    </lineage>
</organism>
<dbReference type="RefSeq" id="WP_048630455.1">
    <property type="nucleotide sequence ID" value="NZ_CVQQ01000001.1"/>
</dbReference>
<evidence type="ECO:0000256" key="3">
    <source>
        <dbReference type="ARBA" id="ARBA00023163"/>
    </source>
</evidence>
<evidence type="ECO:0000313" key="7">
    <source>
        <dbReference type="Proteomes" id="UP000279306"/>
    </source>
</evidence>
<accession>A0A448IJV1</accession>
<dbReference type="GO" id="GO:0003700">
    <property type="term" value="F:DNA-binding transcription factor activity"/>
    <property type="evidence" value="ECO:0007669"/>
    <property type="project" value="TreeGrafter"/>
</dbReference>
<protein>
    <submittedName>
        <fullName evidence="6">Transcriptional regulator</fullName>
    </submittedName>
</protein>
<dbReference type="PANTHER" id="PTHR30055:SF238">
    <property type="entry name" value="MYCOFACTOCIN BIOSYNTHESIS TRANSCRIPTIONAL REGULATOR MFTR-RELATED"/>
    <property type="match status" value="1"/>
</dbReference>
<sequence>MQPSKAAPTLRERKRTKTQRAIRRAALRLFLDQGYSNTTVEQIAERAEVSPRTFYRYFGVKEAVLICDQFTPIVTAFVNAPRELSPVAAYRFAVKEYFAGLTEEDRQDAIVSQHLLYSAPEARGLLYSEYVTLIRLLTDALTQRLGEGVAFTDRQAIAGAIVGVLMAASDGTPLPEQELARSFDALEARFAW</sequence>
<keyword evidence="3" id="KW-0804">Transcription</keyword>
<evidence type="ECO:0000259" key="5">
    <source>
        <dbReference type="PROSITE" id="PS50977"/>
    </source>
</evidence>
<proteinExistence type="predicted"/>
<dbReference type="AlphaFoldDB" id="A0A448IJV1"/>
<dbReference type="Proteomes" id="UP000279306">
    <property type="component" value="Chromosome"/>
</dbReference>
<dbReference type="KEGG" id="mauu:NCTC10437_01602"/>
<keyword evidence="2 4" id="KW-0238">DNA-binding</keyword>
<dbReference type="InterPro" id="IPR001647">
    <property type="entry name" value="HTH_TetR"/>
</dbReference>
<dbReference type="Pfam" id="PF00440">
    <property type="entry name" value="TetR_N"/>
    <property type="match status" value="1"/>
</dbReference>
<reference evidence="6 7" key="1">
    <citation type="submission" date="2018-12" db="EMBL/GenBank/DDBJ databases">
        <authorList>
            <consortium name="Pathogen Informatics"/>
        </authorList>
    </citation>
    <scope>NUCLEOTIDE SEQUENCE [LARGE SCALE GENOMIC DNA]</scope>
    <source>
        <strain evidence="6 7">NCTC10437</strain>
    </source>
</reference>
<dbReference type="STRING" id="1791.GCA_001049355_00555"/>
<dbReference type="SUPFAM" id="SSF46689">
    <property type="entry name" value="Homeodomain-like"/>
    <property type="match status" value="1"/>
</dbReference>
<keyword evidence="1" id="KW-0805">Transcription regulation</keyword>
<evidence type="ECO:0000256" key="1">
    <source>
        <dbReference type="ARBA" id="ARBA00023015"/>
    </source>
</evidence>
<feature type="DNA-binding region" description="H-T-H motif" evidence="4">
    <location>
        <begin position="39"/>
        <end position="58"/>
    </location>
</feature>
<keyword evidence="7" id="KW-1185">Reference proteome</keyword>
<feature type="domain" description="HTH tetR-type" evidence="5">
    <location>
        <begin position="16"/>
        <end position="76"/>
    </location>
</feature>